<keyword evidence="5" id="KW-1185">Reference proteome</keyword>
<dbReference type="Gene3D" id="3.40.50.620">
    <property type="entry name" value="HUPs"/>
    <property type="match status" value="2"/>
</dbReference>
<keyword evidence="2" id="KW-0175">Coiled coil</keyword>
<name>A0ABS8PLB6_9BACT</name>
<comment type="similarity">
    <text evidence="1">Belongs to the universal stress protein A family.</text>
</comment>
<sequence>MKKLLVVTDFSDAASHAVDYACNLVNRLDATHFFILNTYESVPIYDSGEAGSLALSMQEADALEEGRHESLQLLKERVRDQLKPPAALTTLVVNDALATAVNQVCADEDIDLVIMGFKPKDEFETFLVGDNVQRGVDKIHYPVLLVPKYAPITIPDHIVLASDFRAPLSKSIRAKLHKFLDRLNARVTAVHRCLKNELNEKENKLANELQLELQNYHFRLHVAKNVEDLPTVVNDFAKKDNASLIISIHKMRSFLSGLFHKSITKNLAWRSEVPVLVLHME</sequence>
<dbReference type="InterPro" id="IPR006015">
    <property type="entry name" value="Universal_stress_UspA"/>
</dbReference>
<evidence type="ECO:0000313" key="5">
    <source>
        <dbReference type="Proteomes" id="UP001199816"/>
    </source>
</evidence>
<dbReference type="CDD" id="cd00293">
    <property type="entry name" value="USP-like"/>
    <property type="match status" value="1"/>
</dbReference>
<feature type="domain" description="UspA" evidence="3">
    <location>
        <begin position="205"/>
        <end position="279"/>
    </location>
</feature>
<dbReference type="Pfam" id="PF00582">
    <property type="entry name" value="Usp"/>
    <property type="match status" value="2"/>
</dbReference>
<reference evidence="4 5" key="1">
    <citation type="submission" date="2021-11" db="EMBL/GenBank/DDBJ databases">
        <title>Genomic of Niabella pedocola.</title>
        <authorList>
            <person name="Wu T."/>
        </authorList>
    </citation>
    <scope>NUCLEOTIDE SEQUENCE [LARGE SCALE GENOMIC DNA]</scope>
    <source>
        <strain evidence="4 5">JCM 31011</strain>
    </source>
</reference>
<dbReference type="PANTHER" id="PTHR46268:SF6">
    <property type="entry name" value="UNIVERSAL STRESS PROTEIN UP12"/>
    <property type="match status" value="1"/>
</dbReference>
<dbReference type="Proteomes" id="UP001199816">
    <property type="component" value="Unassembled WGS sequence"/>
</dbReference>
<dbReference type="InterPro" id="IPR014729">
    <property type="entry name" value="Rossmann-like_a/b/a_fold"/>
</dbReference>
<feature type="domain" description="UspA" evidence="3">
    <location>
        <begin position="1"/>
        <end position="147"/>
    </location>
</feature>
<evidence type="ECO:0000256" key="1">
    <source>
        <dbReference type="ARBA" id="ARBA00008791"/>
    </source>
</evidence>
<dbReference type="InterPro" id="IPR006016">
    <property type="entry name" value="UspA"/>
</dbReference>
<protein>
    <submittedName>
        <fullName evidence="4">Universal stress protein</fullName>
    </submittedName>
</protein>
<evidence type="ECO:0000313" key="4">
    <source>
        <dbReference type="EMBL" id="MCD2421897.1"/>
    </source>
</evidence>
<dbReference type="EMBL" id="JAJNEC010000004">
    <property type="protein sequence ID" value="MCD2421897.1"/>
    <property type="molecule type" value="Genomic_DNA"/>
</dbReference>
<organism evidence="4 5">
    <name type="scientific">Niabella pedocola</name>
    <dbReference type="NCBI Taxonomy" id="1752077"/>
    <lineage>
        <taxon>Bacteria</taxon>
        <taxon>Pseudomonadati</taxon>
        <taxon>Bacteroidota</taxon>
        <taxon>Chitinophagia</taxon>
        <taxon>Chitinophagales</taxon>
        <taxon>Chitinophagaceae</taxon>
        <taxon>Niabella</taxon>
    </lineage>
</organism>
<comment type="caution">
    <text evidence="4">The sequence shown here is derived from an EMBL/GenBank/DDBJ whole genome shotgun (WGS) entry which is preliminary data.</text>
</comment>
<evidence type="ECO:0000256" key="2">
    <source>
        <dbReference type="SAM" id="Coils"/>
    </source>
</evidence>
<dbReference type="RefSeq" id="WP_231002802.1">
    <property type="nucleotide sequence ID" value="NZ_JAJNEC010000004.1"/>
</dbReference>
<accession>A0ABS8PLB6</accession>
<evidence type="ECO:0000259" key="3">
    <source>
        <dbReference type="Pfam" id="PF00582"/>
    </source>
</evidence>
<feature type="coiled-coil region" evidence="2">
    <location>
        <begin position="184"/>
        <end position="215"/>
    </location>
</feature>
<gene>
    <name evidence="4" type="ORF">LQ567_03930</name>
</gene>
<dbReference type="PANTHER" id="PTHR46268">
    <property type="entry name" value="STRESS RESPONSE PROTEIN NHAX"/>
    <property type="match status" value="1"/>
</dbReference>
<dbReference type="SUPFAM" id="SSF52402">
    <property type="entry name" value="Adenine nucleotide alpha hydrolases-like"/>
    <property type="match status" value="2"/>
</dbReference>
<proteinExistence type="inferred from homology"/>
<dbReference type="PRINTS" id="PR01438">
    <property type="entry name" value="UNVRSLSTRESS"/>
</dbReference>